<evidence type="ECO:0000256" key="5">
    <source>
        <dbReference type="ARBA" id="ARBA00022989"/>
    </source>
</evidence>
<dbReference type="Pfam" id="PF02698">
    <property type="entry name" value="DUF218"/>
    <property type="match status" value="1"/>
</dbReference>
<keyword evidence="3" id="KW-0997">Cell inner membrane</keyword>
<evidence type="ECO:0000256" key="7">
    <source>
        <dbReference type="ARBA" id="ARBA00037355"/>
    </source>
</evidence>
<dbReference type="AlphaFoldDB" id="A0A1I6FSU2"/>
<evidence type="ECO:0000313" key="9">
    <source>
        <dbReference type="EMBL" id="SFR32976.1"/>
    </source>
</evidence>
<dbReference type="Proteomes" id="UP000199534">
    <property type="component" value="Unassembled WGS sequence"/>
</dbReference>
<keyword evidence="5" id="KW-1133">Transmembrane helix</keyword>
<proteinExistence type="predicted"/>
<keyword evidence="6" id="KW-0472">Membrane</keyword>
<accession>A0A1I6FSU2</accession>
<protein>
    <submittedName>
        <fullName evidence="9">SanA protein</fullName>
    </submittedName>
</protein>
<evidence type="ECO:0000256" key="1">
    <source>
        <dbReference type="ARBA" id="ARBA00004377"/>
    </source>
</evidence>
<dbReference type="GO" id="GO:0005886">
    <property type="term" value="C:plasma membrane"/>
    <property type="evidence" value="ECO:0007669"/>
    <property type="project" value="UniProtKB-SubCell"/>
</dbReference>
<evidence type="ECO:0000259" key="8">
    <source>
        <dbReference type="Pfam" id="PF02698"/>
    </source>
</evidence>
<name>A0A1I6FSU2_9FLAO</name>
<feature type="domain" description="DUF218" evidence="8">
    <location>
        <begin position="49"/>
        <end position="168"/>
    </location>
</feature>
<evidence type="ECO:0000256" key="2">
    <source>
        <dbReference type="ARBA" id="ARBA00022475"/>
    </source>
</evidence>
<evidence type="ECO:0000256" key="4">
    <source>
        <dbReference type="ARBA" id="ARBA00022692"/>
    </source>
</evidence>
<dbReference type="PANTHER" id="PTHR30336:SF0">
    <property type="entry name" value="PROTEIN SANA"/>
    <property type="match status" value="1"/>
</dbReference>
<keyword evidence="4" id="KW-0812">Transmembrane</keyword>
<dbReference type="PANTHER" id="PTHR30336">
    <property type="entry name" value="INNER MEMBRANE PROTEIN, PROBABLE PERMEASE"/>
    <property type="match status" value="1"/>
</dbReference>
<evidence type="ECO:0000256" key="6">
    <source>
        <dbReference type="ARBA" id="ARBA00023136"/>
    </source>
</evidence>
<dbReference type="EMBL" id="FOYQ01000001">
    <property type="protein sequence ID" value="SFR32976.1"/>
    <property type="molecule type" value="Genomic_DNA"/>
</dbReference>
<dbReference type="InterPro" id="IPR051599">
    <property type="entry name" value="Cell_Envelope_Assoc"/>
</dbReference>
<sequence length="211" mass="23637">MKRKWRKRILALLALPFAVVLLSNLIIEWGTSGKLYDDVTAVPYNKVGIVLGTARHRTEGGINPYYQNRIDATVDLFNAGKISFVLVSGDNGSIYYNEPDTIKKDLIEAGIPQERIFLDYAGFRTLDSMMRAKTVFGLDSATIISQEFHNERAIFIAGFKGLDAIGYNAEDLSGRQGLKVQTREVFARVKVFVDLLLNTQPKYLGEGVRIE</sequence>
<evidence type="ECO:0000256" key="3">
    <source>
        <dbReference type="ARBA" id="ARBA00022519"/>
    </source>
</evidence>
<dbReference type="InterPro" id="IPR003848">
    <property type="entry name" value="DUF218"/>
</dbReference>
<organism evidence="9 10">
    <name type="scientific">Robiginitalea myxolifaciens</name>
    <dbReference type="NCBI Taxonomy" id="400055"/>
    <lineage>
        <taxon>Bacteria</taxon>
        <taxon>Pseudomonadati</taxon>
        <taxon>Bacteroidota</taxon>
        <taxon>Flavobacteriia</taxon>
        <taxon>Flavobacteriales</taxon>
        <taxon>Flavobacteriaceae</taxon>
        <taxon>Robiginitalea</taxon>
    </lineage>
</organism>
<dbReference type="CDD" id="cd06259">
    <property type="entry name" value="YdcF-like"/>
    <property type="match status" value="1"/>
</dbReference>
<reference evidence="9 10" key="1">
    <citation type="submission" date="2016-10" db="EMBL/GenBank/DDBJ databases">
        <authorList>
            <person name="de Groot N.N."/>
        </authorList>
    </citation>
    <scope>NUCLEOTIDE SEQUENCE [LARGE SCALE GENOMIC DNA]</scope>
    <source>
        <strain evidence="9 10">DSM 21019</strain>
    </source>
</reference>
<evidence type="ECO:0000313" key="10">
    <source>
        <dbReference type="Proteomes" id="UP000199534"/>
    </source>
</evidence>
<keyword evidence="10" id="KW-1185">Reference proteome</keyword>
<dbReference type="OrthoDB" id="9782395at2"/>
<dbReference type="RefSeq" id="WP_092980549.1">
    <property type="nucleotide sequence ID" value="NZ_FOYQ01000001.1"/>
</dbReference>
<keyword evidence="2" id="KW-1003">Cell membrane</keyword>
<dbReference type="STRING" id="400055.SAMN04490243_0589"/>
<gene>
    <name evidence="9" type="ORF">SAMN04490243_0589</name>
</gene>
<comment type="subcellular location">
    <subcellularLocation>
        <location evidence="1">Cell inner membrane</location>
        <topology evidence="1">Single-pass membrane protein</topology>
    </subcellularLocation>
</comment>
<comment type="function">
    <text evidence="7">Participates in the barrier function of the cell envelope.</text>
</comment>